<organism evidence="2 3">
    <name type="scientific">Candidatus Roizmanbacteria bacterium RIFCSPHIGHO2_02_FULL_38_11</name>
    <dbReference type="NCBI Taxonomy" id="1802039"/>
    <lineage>
        <taxon>Bacteria</taxon>
        <taxon>Candidatus Roizmaniibacteriota</taxon>
    </lineage>
</organism>
<proteinExistence type="predicted"/>
<dbReference type="Proteomes" id="UP000177913">
    <property type="component" value="Unassembled WGS sequence"/>
</dbReference>
<evidence type="ECO:0000313" key="2">
    <source>
        <dbReference type="EMBL" id="OGK23462.1"/>
    </source>
</evidence>
<sequence>MITIQFLTSQSCSECVQAKQILDEAKIQYPKLKIEEYDVMSLKGLELAVKYGIMANPGIIINDELFSVGNLDKEKLFEKISSLITFQHRTL</sequence>
<evidence type="ECO:0000313" key="3">
    <source>
        <dbReference type="Proteomes" id="UP000177913"/>
    </source>
</evidence>
<name>A0A1F7GY71_9BACT</name>
<dbReference type="AlphaFoldDB" id="A0A1F7GY71"/>
<dbReference type="Pfam" id="PF13192">
    <property type="entry name" value="Thioredoxin_3"/>
    <property type="match status" value="1"/>
</dbReference>
<dbReference type="EMBL" id="MFZO01000047">
    <property type="protein sequence ID" value="OGK23462.1"/>
    <property type="molecule type" value="Genomic_DNA"/>
</dbReference>
<accession>A0A1F7GY71</accession>
<feature type="domain" description="Thioredoxin-like fold" evidence="1">
    <location>
        <begin position="4"/>
        <end position="80"/>
    </location>
</feature>
<comment type="caution">
    <text evidence="2">The sequence shown here is derived from an EMBL/GenBank/DDBJ whole genome shotgun (WGS) entry which is preliminary data.</text>
</comment>
<dbReference type="SUPFAM" id="SSF52833">
    <property type="entry name" value="Thioredoxin-like"/>
    <property type="match status" value="1"/>
</dbReference>
<protein>
    <recommendedName>
        <fullName evidence="1">Thioredoxin-like fold domain-containing protein</fullName>
    </recommendedName>
</protein>
<gene>
    <name evidence="2" type="ORF">A3C25_02235</name>
</gene>
<dbReference type="Gene3D" id="3.40.30.10">
    <property type="entry name" value="Glutaredoxin"/>
    <property type="match status" value="1"/>
</dbReference>
<dbReference type="InterPro" id="IPR012336">
    <property type="entry name" value="Thioredoxin-like_fold"/>
</dbReference>
<evidence type="ECO:0000259" key="1">
    <source>
        <dbReference type="Pfam" id="PF13192"/>
    </source>
</evidence>
<dbReference type="InterPro" id="IPR036249">
    <property type="entry name" value="Thioredoxin-like_sf"/>
</dbReference>
<reference evidence="2 3" key="1">
    <citation type="journal article" date="2016" name="Nat. Commun.">
        <title>Thousands of microbial genomes shed light on interconnected biogeochemical processes in an aquifer system.</title>
        <authorList>
            <person name="Anantharaman K."/>
            <person name="Brown C.T."/>
            <person name="Hug L.A."/>
            <person name="Sharon I."/>
            <person name="Castelle C.J."/>
            <person name="Probst A.J."/>
            <person name="Thomas B.C."/>
            <person name="Singh A."/>
            <person name="Wilkins M.J."/>
            <person name="Karaoz U."/>
            <person name="Brodie E.L."/>
            <person name="Williams K.H."/>
            <person name="Hubbard S.S."/>
            <person name="Banfield J.F."/>
        </authorList>
    </citation>
    <scope>NUCLEOTIDE SEQUENCE [LARGE SCALE GENOMIC DNA]</scope>
</reference>